<dbReference type="EMBL" id="FXAZ01000001">
    <property type="protein sequence ID" value="SMG20485.1"/>
    <property type="molecule type" value="Genomic_DNA"/>
</dbReference>
<reference evidence="2 3" key="1">
    <citation type="submission" date="2017-04" db="EMBL/GenBank/DDBJ databases">
        <authorList>
            <person name="Afonso C.L."/>
            <person name="Miller P.J."/>
            <person name="Scott M.A."/>
            <person name="Spackman E."/>
            <person name="Goraichik I."/>
            <person name="Dimitrov K.M."/>
            <person name="Suarez D.L."/>
            <person name="Swayne D.E."/>
        </authorList>
    </citation>
    <scope>NUCLEOTIDE SEQUENCE [LARGE SCALE GENOMIC DNA]</scope>
    <source>
        <strain evidence="2 3">11</strain>
    </source>
</reference>
<dbReference type="SUPFAM" id="SSF55729">
    <property type="entry name" value="Acyl-CoA N-acyltransferases (Nat)"/>
    <property type="match status" value="1"/>
</dbReference>
<dbReference type="Pfam" id="PF13302">
    <property type="entry name" value="Acetyltransf_3"/>
    <property type="match status" value="1"/>
</dbReference>
<dbReference type="PROSITE" id="PS51186">
    <property type="entry name" value="GNAT"/>
    <property type="match status" value="1"/>
</dbReference>
<sequence>MEDNVRLIEPTADYRSEYLEMTTEWRTAGEKLIPWVLRFDSSNLHTMLQELDRLKHDSHLEEGKVNCSTFWLVKQDRTMLGAVNIRHRLNASLLEIGGHIGYGIRPSARRQGYATALLHLALREARILGIDKVLITCDKDNIGSARTIINNGGTLDSG</sequence>
<keyword evidence="3" id="KW-1185">Reference proteome</keyword>
<dbReference type="Gene3D" id="3.40.630.30">
    <property type="match status" value="1"/>
</dbReference>
<name>A0A1X7IZB0_9BACL</name>
<dbReference type="OrthoDB" id="9797989at2"/>
<dbReference type="PANTHER" id="PTHR39173">
    <property type="entry name" value="ACETYLTRANSFERASE"/>
    <property type="match status" value="1"/>
</dbReference>
<dbReference type="Proteomes" id="UP000193834">
    <property type="component" value="Unassembled WGS sequence"/>
</dbReference>
<evidence type="ECO:0000313" key="2">
    <source>
        <dbReference type="EMBL" id="SMG20485.1"/>
    </source>
</evidence>
<keyword evidence="2" id="KW-0808">Transferase</keyword>
<dbReference type="CDD" id="cd04301">
    <property type="entry name" value="NAT_SF"/>
    <property type="match status" value="1"/>
</dbReference>
<evidence type="ECO:0000313" key="3">
    <source>
        <dbReference type="Proteomes" id="UP000193834"/>
    </source>
</evidence>
<dbReference type="InterPro" id="IPR000182">
    <property type="entry name" value="GNAT_dom"/>
</dbReference>
<dbReference type="PANTHER" id="PTHR39173:SF1">
    <property type="entry name" value="ACETYLTRANSFERASE"/>
    <property type="match status" value="1"/>
</dbReference>
<organism evidence="2 3">
    <name type="scientific">Paenibacillus aquistagni</name>
    <dbReference type="NCBI Taxonomy" id="1852522"/>
    <lineage>
        <taxon>Bacteria</taxon>
        <taxon>Bacillati</taxon>
        <taxon>Bacillota</taxon>
        <taxon>Bacilli</taxon>
        <taxon>Bacillales</taxon>
        <taxon>Paenibacillaceae</taxon>
        <taxon>Paenibacillus</taxon>
    </lineage>
</organism>
<dbReference type="STRING" id="1852522.SAMN06295960_1028"/>
<gene>
    <name evidence="2" type="ORF">SAMN06295960_1028</name>
</gene>
<dbReference type="GO" id="GO:0016747">
    <property type="term" value="F:acyltransferase activity, transferring groups other than amino-acyl groups"/>
    <property type="evidence" value="ECO:0007669"/>
    <property type="project" value="InterPro"/>
</dbReference>
<dbReference type="RefSeq" id="WP_085493217.1">
    <property type="nucleotide sequence ID" value="NZ_FXAZ01000001.1"/>
</dbReference>
<dbReference type="InterPro" id="IPR016181">
    <property type="entry name" value="Acyl_CoA_acyltransferase"/>
</dbReference>
<evidence type="ECO:0000259" key="1">
    <source>
        <dbReference type="PROSITE" id="PS51186"/>
    </source>
</evidence>
<dbReference type="AlphaFoldDB" id="A0A1X7IZB0"/>
<protein>
    <submittedName>
        <fullName evidence="2">Predicted acetyltransferase</fullName>
    </submittedName>
</protein>
<feature type="domain" description="N-acetyltransferase" evidence="1">
    <location>
        <begin position="16"/>
        <end position="158"/>
    </location>
</feature>
<accession>A0A1X7IZB0</accession>
<proteinExistence type="predicted"/>